<evidence type="ECO:0000313" key="2">
    <source>
        <dbReference type="Proteomes" id="UP000720189"/>
    </source>
</evidence>
<accession>A0A9P9G7L6</accession>
<dbReference type="GeneID" id="70230732"/>
<dbReference type="AlphaFoldDB" id="A0A9P9G7L6"/>
<protein>
    <submittedName>
        <fullName evidence="1">Uncharacterized protein</fullName>
    </submittedName>
</protein>
<reference evidence="1" key="1">
    <citation type="journal article" date="2021" name="Nat. Commun.">
        <title>Genetic determinants of endophytism in the Arabidopsis root mycobiome.</title>
        <authorList>
            <person name="Mesny F."/>
            <person name="Miyauchi S."/>
            <person name="Thiergart T."/>
            <person name="Pickel B."/>
            <person name="Atanasova L."/>
            <person name="Karlsson M."/>
            <person name="Huettel B."/>
            <person name="Barry K.W."/>
            <person name="Haridas S."/>
            <person name="Chen C."/>
            <person name="Bauer D."/>
            <person name="Andreopoulos W."/>
            <person name="Pangilinan J."/>
            <person name="LaButti K."/>
            <person name="Riley R."/>
            <person name="Lipzen A."/>
            <person name="Clum A."/>
            <person name="Drula E."/>
            <person name="Henrissat B."/>
            <person name="Kohler A."/>
            <person name="Grigoriev I.V."/>
            <person name="Martin F.M."/>
            <person name="Hacquard S."/>
        </authorList>
    </citation>
    <scope>NUCLEOTIDE SEQUENCE</scope>
    <source>
        <strain evidence="1">MPI-CAGE-AT-0023</strain>
    </source>
</reference>
<evidence type="ECO:0000313" key="1">
    <source>
        <dbReference type="EMBL" id="KAH7234001.1"/>
    </source>
</evidence>
<dbReference type="RefSeq" id="XP_046044346.1">
    <property type="nucleotide sequence ID" value="XM_046200778.1"/>
</dbReference>
<dbReference type="EMBL" id="JAGMUX010000018">
    <property type="protein sequence ID" value="KAH7234001.1"/>
    <property type="molecule type" value="Genomic_DNA"/>
</dbReference>
<dbReference type="OrthoDB" id="5062519at2759"/>
<gene>
    <name evidence="1" type="ORF">BKA55DRAFT_710258</name>
</gene>
<organism evidence="1 2">
    <name type="scientific">Fusarium redolens</name>
    <dbReference type="NCBI Taxonomy" id="48865"/>
    <lineage>
        <taxon>Eukaryota</taxon>
        <taxon>Fungi</taxon>
        <taxon>Dikarya</taxon>
        <taxon>Ascomycota</taxon>
        <taxon>Pezizomycotina</taxon>
        <taxon>Sordariomycetes</taxon>
        <taxon>Hypocreomycetidae</taxon>
        <taxon>Hypocreales</taxon>
        <taxon>Nectriaceae</taxon>
        <taxon>Fusarium</taxon>
        <taxon>Fusarium redolens species complex</taxon>
    </lineage>
</organism>
<keyword evidence="2" id="KW-1185">Reference proteome</keyword>
<dbReference type="Proteomes" id="UP000720189">
    <property type="component" value="Unassembled WGS sequence"/>
</dbReference>
<comment type="caution">
    <text evidence="1">The sequence shown here is derived from an EMBL/GenBank/DDBJ whole genome shotgun (WGS) entry which is preliminary data.</text>
</comment>
<name>A0A9P9G7L6_FUSRE</name>
<proteinExistence type="predicted"/>
<sequence>MIRGQGLGRGGKRPVCSCTHSLSPEASVFKYRLFSRLCQCIITSSLLLNATLFSVMRVTTEIDTDGQVKQPLPQAPHDIQVAFGSKLRIVTWNKGDDIEGVDRPLLESISRSEIHLGVFFTSMAPKSFEMVLRVDSIYTYFRKVSLEDCDEHEKKLDGYTLIFAARCSGRLGYAFPSNVCLDEVLSFVYGLICVRRGNATNGAARCLNLASRLKSDAADWLQHKPGGAAIQFIIKCYRASGCRALENEMKMENPKRLLFNIYIMCNEKRAAPGQYIQPKTPPSLKGRCRIEETHDLKRSGTETPVKQKEDYTADDSTLHKCEHIRAATCRNLTSIALAYWRKVEGSPGYKIVQHNTALRACHLLFRAKEYKASHDKTLPEPCIECISETFMRKQLKGGLEWAISETESLLSLPLSPQLEIYDRMSYCEGKLNIQQFDLGGKSLFKSPKQIIAALQFKRDFQLEEKDYGVSPKRPAAGWPP</sequence>